<dbReference type="OrthoDB" id="1895371at2759"/>
<name>A0A6D2L426_9BRAS</name>
<evidence type="ECO:0000313" key="2">
    <source>
        <dbReference type="EMBL" id="CAA7059534.1"/>
    </source>
</evidence>
<accession>A0A6D2L426</accession>
<gene>
    <name evidence="2" type="ORF">MERR_LOCUS46770</name>
</gene>
<organism evidence="2 3">
    <name type="scientific">Microthlaspi erraticum</name>
    <dbReference type="NCBI Taxonomy" id="1685480"/>
    <lineage>
        <taxon>Eukaryota</taxon>
        <taxon>Viridiplantae</taxon>
        <taxon>Streptophyta</taxon>
        <taxon>Embryophyta</taxon>
        <taxon>Tracheophyta</taxon>
        <taxon>Spermatophyta</taxon>
        <taxon>Magnoliopsida</taxon>
        <taxon>eudicotyledons</taxon>
        <taxon>Gunneridae</taxon>
        <taxon>Pentapetalae</taxon>
        <taxon>rosids</taxon>
        <taxon>malvids</taxon>
        <taxon>Brassicales</taxon>
        <taxon>Brassicaceae</taxon>
        <taxon>Coluteocarpeae</taxon>
        <taxon>Microthlaspi</taxon>
    </lineage>
</organism>
<comment type="caution">
    <text evidence="2">The sequence shown here is derived from an EMBL/GenBank/DDBJ whole genome shotgun (WGS) entry which is preliminary data.</text>
</comment>
<dbReference type="AlphaFoldDB" id="A0A6D2L426"/>
<sequence>MENELPRRLFAAGNEPEVDKINNSCRMSVLTKIKAAMPEEYNELKNDSVFANIVALHENNLGYSARLIHSMMCRQLITEKKYEIWCVFGGRPLRFSLQEFYAVTGLKYKDEDGIRDSEEWKDDNGFWSKLLKRKDKISIKMLLDNHLPRVKVWNNIDKIRFVSVLSMGLDAFELLADSIIEVQGSLKKKGSYVLNGFSYAFQIWVMEAIPKIGSILGKKLNDEYAEGPRCSNWTGAAIAFYDDIICLEDNFQMTDVIYPYISFSGSLDLCESSDFAWPKETRDATVDYLKAVIKSGNGMFGAVWKQ</sequence>
<dbReference type="Pfam" id="PF09331">
    <property type="entry name" value="DUF1985"/>
    <property type="match status" value="1"/>
</dbReference>
<protein>
    <recommendedName>
        <fullName evidence="1">DUF1985 domain-containing protein</fullName>
    </recommendedName>
</protein>
<evidence type="ECO:0000313" key="3">
    <source>
        <dbReference type="Proteomes" id="UP000467841"/>
    </source>
</evidence>
<feature type="domain" description="DUF1985" evidence="1">
    <location>
        <begin position="72"/>
        <end position="162"/>
    </location>
</feature>
<dbReference type="PANTHER" id="PTHR48449:SF1">
    <property type="entry name" value="DUF1985 DOMAIN-CONTAINING PROTEIN"/>
    <property type="match status" value="1"/>
</dbReference>
<dbReference type="InterPro" id="IPR015410">
    <property type="entry name" value="DUF1985"/>
</dbReference>
<dbReference type="Proteomes" id="UP000467841">
    <property type="component" value="Unassembled WGS sequence"/>
</dbReference>
<evidence type="ECO:0000259" key="1">
    <source>
        <dbReference type="Pfam" id="PF09331"/>
    </source>
</evidence>
<keyword evidence="3" id="KW-1185">Reference proteome</keyword>
<dbReference type="EMBL" id="CACVBM020001784">
    <property type="protein sequence ID" value="CAA7059534.1"/>
    <property type="molecule type" value="Genomic_DNA"/>
</dbReference>
<dbReference type="PANTHER" id="PTHR48449">
    <property type="entry name" value="DUF1985 DOMAIN-CONTAINING PROTEIN"/>
    <property type="match status" value="1"/>
</dbReference>
<proteinExistence type="predicted"/>
<reference evidence="2" key="1">
    <citation type="submission" date="2020-01" db="EMBL/GenBank/DDBJ databases">
        <authorList>
            <person name="Mishra B."/>
        </authorList>
    </citation>
    <scope>NUCLEOTIDE SEQUENCE [LARGE SCALE GENOMIC DNA]</scope>
</reference>